<evidence type="ECO:0000256" key="4">
    <source>
        <dbReference type="ARBA" id="ARBA00022475"/>
    </source>
</evidence>
<dbReference type="SMART" id="SM00220">
    <property type="entry name" value="S_TKc"/>
    <property type="match status" value="1"/>
</dbReference>
<comment type="caution">
    <text evidence="25">The sequence shown here is derived from an EMBL/GenBank/DDBJ whole genome shotgun (WGS) entry which is preliminary data.</text>
</comment>
<evidence type="ECO:0000256" key="9">
    <source>
        <dbReference type="ARBA" id="ARBA00022692"/>
    </source>
</evidence>
<feature type="compositionally biased region" description="Low complexity" evidence="22">
    <location>
        <begin position="1001"/>
        <end position="1011"/>
    </location>
</feature>
<dbReference type="InterPro" id="IPR017441">
    <property type="entry name" value="Protein_kinase_ATP_BS"/>
</dbReference>
<keyword evidence="12 21" id="KW-0547">Nucleotide-binding</keyword>
<dbReference type="InterPro" id="IPR003591">
    <property type="entry name" value="Leu-rich_rpt_typical-subtyp"/>
</dbReference>
<comment type="catalytic activity">
    <reaction evidence="19">
        <text>L-threonyl-[protein] + ATP = O-phospho-L-threonyl-[protein] + ADP + H(+)</text>
        <dbReference type="Rhea" id="RHEA:46608"/>
        <dbReference type="Rhea" id="RHEA-COMP:11060"/>
        <dbReference type="Rhea" id="RHEA-COMP:11605"/>
        <dbReference type="ChEBI" id="CHEBI:15378"/>
        <dbReference type="ChEBI" id="CHEBI:30013"/>
        <dbReference type="ChEBI" id="CHEBI:30616"/>
        <dbReference type="ChEBI" id="CHEBI:61977"/>
        <dbReference type="ChEBI" id="CHEBI:456216"/>
        <dbReference type="EC" id="2.7.11.1"/>
    </reaction>
</comment>
<evidence type="ECO:0000256" key="2">
    <source>
        <dbReference type="ARBA" id="ARBA00008684"/>
    </source>
</evidence>
<comment type="catalytic activity">
    <reaction evidence="20">
        <text>L-seryl-[protein] + ATP = O-phospho-L-seryl-[protein] + ADP + H(+)</text>
        <dbReference type="Rhea" id="RHEA:17989"/>
        <dbReference type="Rhea" id="RHEA-COMP:9863"/>
        <dbReference type="Rhea" id="RHEA-COMP:11604"/>
        <dbReference type="ChEBI" id="CHEBI:15378"/>
        <dbReference type="ChEBI" id="CHEBI:29999"/>
        <dbReference type="ChEBI" id="CHEBI:30616"/>
        <dbReference type="ChEBI" id="CHEBI:83421"/>
        <dbReference type="ChEBI" id="CHEBI:456216"/>
        <dbReference type="EC" id="2.7.11.1"/>
    </reaction>
</comment>
<keyword evidence="15" id="KW-1133">Transmembrane helix</keyword>
<evidence type="ECO:0000256" key="8">
    <source>
        <dbReference type="ARBA" id="ARBA00022679"/>
    </source>
</evidence>
<dbReference type="PANTHER" id="PTHR45974">
    <property type="entry name" value="RECEPTOR-LIKE PROTEIN 55"/>
    <property type="match status" value="1"/>
</dbReference>
<dbReference type="PANTHER" id="PTHR45974:SF97">
    <property type="entry name" value="PROTEIN KINASE DOMAIN-CONTAINING PROTEIN"/>
    <property type="match status" value="1"/>
</dbReference>
<accession>A0A8J5FZW1</accession>
<evidence type="ECO:0000256" key="12">
    <source>
        <dbReference type="ARBA" id="ARBA00022741"/>
    </source>
</evidence>
<keyword evidence="26" id="KW-1185">Reference proteome</keyword>
<reference evidence="25 26" key="1">
    <citation type="submission" date="2020-08" db="EMBL/GenBank/DDBJ databases">
        <title>Plant Genome Project.</title>
        <authorList>
            <person name="Zhang R.-G."/>
        </authorList>
    </citation>
    <scope>NUCLEOTIDE SEQUENCE [LARGE SCALE GENOMIC DNA]</scope>
    <source>
        <tissue evidence="25">Rhizome</tissue>
    </source>
</reference>
<proteinExistence type="inferred from homology"/>
<dbReference type="FunFam" id="3.80.10.10:FF:001028">
    <property type="entry name" value="Putative leucine-rich repeat receptor-like serine/threonine-protein kinase"/>
    <property type="match status" value="1"/>
</dbReference>
<keyword evidence="13" id="KW-0418">Kinase</keyword>
<dbReference type="GO" id="GO:0004674">
    <property type="term" value="F:protein serine/threonine kinase activity"/>
    <property type="evidence" value="ECO:0007669"/>
    <property type="project" value="UniProtKB-KW"/>
</dbReference>
<dbReference type="GO" id="GO:0005886">
    <property type="term" value="C:plasma membrane"/>
    <property type="evidence" value="ECO:0007669"/>
    <property type="project" value="UniProtKB-SubCell"/>
</dbReference>
<dbReference type="AlphaFoldDB" id="A0A8J5FZW1"/>
<keyword evidence="6" id="KW-0597">Phosphoprotein</keyword>
<evidence type="ECO:0000256" key="20">
    <source>
        <dbReference type="ARBA" id="ARBA00048679"/>
    </source>
</evidence>
<dbReference type="Pfam" id="PF00069">
    <property type="entry name" value="Pkinase"/>
    <property type="match status" value="1"/>
</dbReference>
<evidence type="ECO:0000256" key="14">
    <source>
        <dbReference type="ARBA" id="ARBA00022840"/>
    </source>
</evidence>
<dbReference type="PROSITE" id="PS00108">
    <property type="entry name" value="PROTEIN_KINASE_ST"/>
    <property type="match status" value="1"/>
</dbReference>
<evidence type="ECO:0000256" key="21">
    <source>
        <dbReference type="PROSITE-ProRule" id="PRU10141"/>
    </source>
</evidence>
<evidence type="ECO:0000256" key="13">
    <source>
        <dbReference type="ARBA" id="ARBA00022777"/>
    </source>
</evidence>
<evidence type="ECO:0000313" key="25">
    <source>
        <dbReference type="EMBL" id="KAG6495922.1"/>
    </source>
</evidence>
<dbReference type="FunFam" id="3.80.10.10:FF:000676">
    <property type="entry name" value="LRR receptor-like serine/threonine-protein kinase FLS2"/>
    <property type="match status" value="1"/>
</dbReference>
<feature type="chain" id="PRO_5035267241" description="non-specific serine/threonine protein kinase" evidence="23">
    <location>
        <begin position="23"/>
        <end position="1011"/>
    </location>
</feature>
<keyword evidence="11" id="KW-0677">Repeat</keyword>
<keyword evidence="7" id="KW-0433">Leucine-rich repeat</keyword>
<keyword evidence="4" id="KW-1003">Cell membrane</keyword>
<dbReference type="EMBL" id="JACMSC010000012">
    <property type="protein sequence ID" value="KAG6495922.1"/>
    <property type="molecule type" value="Genomic_DNA"/>
</dbReference>
<dbReference type="Pfam" id="PF08263">
    <property type="entry name" value="LRRNT_2"/>
    <property type="match status" value="1"/>
</dbReference>
<feature type="domain" description="Protein kinase" evidence="24">
    <location>
        <begin position="677"/>
        <end position="982"/>
    </location>
</feature>
<dbReference type="PROSITE" id="PS00107">
    <property type="entry name" value="PROTEIN_KINASE_ATP"/>
    <property type="match status" value="1"/>
</dbReference>
<keyword evidence="18" id="KW-0325">Glycoprotein</keyword>
<dbReference type="EC" id="2.7.11.1" evidence="3"/>
<comment type="similarity">
    <text evidence="2">Belongs to the protein kinase superfamily. Ser/Thr protein kinase family.</text>
</comment>
<keyword evidence="5" id="KW-0723">Serine/threonine-protein kinase</keyword>
<keyword evidence="17" id="KW-0675">Receptor</keyword>
<feature type="binding site" evidence="21">
    <location>
        <position position="705"/>
    </location>
    <ligand>
        <name>ATP</name>
        <dbReference type="ChEBI" id="CHEBI:30616"/>
    </ligand>
</feature>
<protein>
    <recommendedName>
        <fullName evidence="3">non-specific serine/threonine protein kinase</fullName>
        <ecNumber evidence="3">2.7.11.1</ecNumber>
    </recommendedName>
</protein>
<dbReference type="Proteomes" id="UP000734854">
    <property type="component" value="Unassembled WGS sequence"/>
</dbReference>
<dbReference type="Pfam" id="PF00560">
    <property type="entry name" value="LRR_1"/>
    <property type="match status" value="5"/>
</dbReference>
<evidence type="ECO:0000256" key="1">
    <source>
        <dbReference type="ARBA" id="ARBA00004162"/>
    </source>
</evidence>
<feature type="region of interest" description="Disordered" evidence="22">
    <location>
        <begin position="644"/>
        <end position="665"/>
    </location>
</feature>
<evidence type="ECO:0000256" key="10">
    <source>
        <dbReference type="ARBA" id="ARBA00022729"/>
    </source>
</evidence>
<dbReference type="SMART" id="SM00369">
    <property type="entry name" value="LRR_TYP"/>
    <property type="match status" value="9"/>
</dbReference>
<keyword evidence="10 23" id="KW-0732">Signal</keyword>
<evidence type="ECO:0000256" key="19">
    <source>
        <dbReference type="ARBA" id="ARBA00047899"/>
    </source>
</evidence>
<dbReference type="InterPro" id="IPR008271">
    <property type="entry name" value="Ser/Thr_kinase_AS"/>
</dbReference>
<evidence type="ECO:0000256" key="23">
    <source>
        <dbReference type="SAM" id="SignalP"/>
    </source>
</evidence>
<gene>
    <name evidence="25" type="ORF">ZIOFF_043755</name>
</gene>
<evidence type="ECO:0000313" key="26">
    <source>
        <dbReference type="Proteomes" id="UP000734854"/>
    </source>
</evidence>
<name>A0A8J5FZW1_ZINOF</name>
<keyword evidence="14 21" id="KW-0067">ATP-binding</keyword>
<evidence type="ECO:0000256" key="22">
    <source>
        <dbReference type="SAM" id="MobiDB-lite"/>
    </source>
</evidence>
<organism evidence="25 26">
    <name type="scientific">Zingiber officinale</name>
    <name type="common">Ginger</name>
    <name type="synonym">Amomum zingiber</name>
    <dbReference type="NCBI Taxonomy" id="94328"/>
    <lineage>
        <taxon>Eukaryota</taxon>
        <taxon>Viridiplantae</taxon>
        <taxon>Streptophyta</taxon>
        <taxon>Embryophyta</taxon>
        <taxon>Tracheophyta</taxon>
        <taxon>Spermatophyta</taxon>
        <taxon>Magnoliopsida</taxon>
        <taxon>Liliopsida</taxon>
        <taxon>Zingiberales</taxon>
        <taxon>Zingiberaceae</taxon>
        <taxon>Zingiber</taxon>
    </lineage>
</organism>
<evidence type="ECO:0000256" key="3">
    <source>
        <dbReference type="ARBA" id="ARBA00012513"/>
    </source>
</evidence>
<dbReference type="Pfam" id="PF13855">
    <property type="entry name" value="LRR_8"/>
    <property type="match status" value="3"/>
</dbReference>
<comment type="subcellular location">
    <subcellularLocation>
        <location evidence="1">Cell membrane</location>
        <topology evidence="1">Single-pass membrane protein</topology>
    </subcellularLocation>
</comment>
<evidence type="ECO:0000256" key="6">
    <source>
        <dbReference type="ARBA" id="ARBA00022553"/>
    </source>
</evidence>
<evidence type="ECO:0000256" key="17">
    <source>
        <dbReference type="ARBA" id="ARBA00023170"/>
    </source>
</evidence>
<evidence type="ECO:0000256" key="11">
    <source>
        <dbReference type="ARBA" id="ARBA00022737"/>
    </source>
</evidence>
<feature type="compositionally biased region" description="Basic residues" evidence="22">
    <location>
        <begin position="655"/>
        <end position="665"/>
    </location>
</feature>
<dbReference type="CDD" id="cd14066">
    <property type="entry name" value="STKc_IRAK"/>
    <property type="match status" value="1"/>
</dbReference>
<keyword evidence="8" id="KW-0808">Transferase</keyword>
<dbReference type="PROSITE" id="PS50011">
    <property type="entry name" value="PROTEIN_KINASE_DOM"/>
    <property type="match status" value="1"/>
</dbReference>
<dbReference type="InterPro" id="IPR000719">
    <property type="entry name" value="Prot_kinase_dom"/>
</dbReference>
<evidence type="ECO:0000259" key="24">
    <source>
        <dbReference type="PROSITE" id="PS50011"/>
    </source>
</evidence>
<evidence type="ECO:0000256" key="16">
    <source>
        <dbReference type="ARBA" id="ARBA00023136"/>
    </source>
</evidence>
<dbReference type="InterPro" id="IPR013210">
    <property type="entry name" value="LRR_N_plant-typ"/>
</dbReference>
<keyword evidence="9" id="KW-0812">Transmembrane</keyword>
<dbReference type="InterPro" id="IPR001611">
    <property type="entry name" value="Leu-rich_rpt"/>
</dbReference>
<evidence type="ECO:0000256" key="5">
    <source>
        <dbReference type="ARBA" id="ARBA00022527"/>
    </source>
</evidence>
<dbReference type="PROSITE" id="PS51450">
    <property type="entry name" value="LRR"/>
    <property type="match status" value="2"/>
</dbReference>
<dbReference type="OrthoDB" id="4062651at2759"/>
<keyword evidence="16" id="KW-0472">Membrane</keyword>
<feature type="region of interest" description="Disordered" evidence="22">
    <location>
        <begin position="992"/>
        <end position="1011"/>
    </location>
</feature>
<dbReference type="GO" id="GO:0005524">
    <property type="term" value="F:ATP binding"/>
    <property type="evidence" value="ECO:0007669"/>
    <property type="project" value="UniProtKB-UniRule"/>
</dbReference>
<feature type="signal peptide" evidence="23">
    <location>
        <begin position="1"/>
        <end position="22"/>
    </location>
</feature>
<evidence type="ECO:0000256" key="18">
    <source>
        <dbReference type="ARBA" id="ARBA00023180"/>
    </source>
</evidence>
<sequence>MAAAIIVFLAVHFFSLLASADAGRSNFSVGLGAGDDDSASLLLFASAVTSDPTGALSGWGAPGSDVCDWTGVTCLPATRRVAQLVLTGRGLRGTISSAVSNLSSLDVLDLSENFFSGVIPPAIGYLSSLQQLSLSKNLLAGSIPVEFGLLRRLIYLDLDGNQLTGAAPKTLFCNCTSLQYIDLSNNSLAGEISLADECRLPDLKFILLWSNNFAGPIPLALSNSSKLEWIDFESNRLSGVLPSAIFDKMPFLQYLYLSYNNLSSHDSNTNLAPFFASLINCSRLQELELAGNNLGGRIPLLLGDLSVNLVQLHLDDNAISGPIPPNISNLLNLTYLNLSHNYLNGSIPPDLSPLRKLERVYLSNNLLSGEIPQSLGGIPHLGLVDMSWNKLTGSIPESLSNLTQLRTLMLHKNQLSGEIPASLGACVNLEILDLSFNRLTGRIPAAVAALGSIKLYLNLSSNLLEGPLPPQLGEMNMILALDFSDNRFSGGILPQLGGCLALEYLNLSGNVMQGLLPSSVGALPYLQTLDISFNSFSGALPETLQASTSLKQLNLSFNNFSGELPSKGLFASLTADSFLGNPNLCGSIPGMSSCSTQRAHRRRKALALPLSIAGTICTIFLMCSIIKRRRSKYSWRLSPLFPATGEEEEGGGGQRARRQRHHPRITHRQLVKATGGFSDANLVGQGRFGQVYKGTFDNETAIAVKVLVNSGGEISKSFKRECQVLRRTRHRNLIRVITACSEPEFKALVLPLMPNGSLESYLYQGQRSAAPPLDLRRMVSILSDVAEGVAYLHHHAPVKVVHCDLKPSNVLLDEDMTALVSDFGISRLVSGIGPSSKEEDDDESSACNNSITGLLQGSVGYIAPEYGLGGRPSPEGDVYSYGVVVLEMVAGKRPTDVMFHEGVTLHEWVRIHYPHDVDSVSAEAKWRALPPPTLAPHQNSLYYKKMKREVVAELIEVGLLCTQVSPATRPTMLDVARRFSLLKQDLARYDDDAAGGDVEESSSSTTNSSSF</sequence>
<dbReference type="FunFam" id="1.10.510.10:FF:000358">
    <property type="entry name" value="Putative leucine-rich repeat receptor-like serine/threonine-protein kinase"/>
    <property type="match status" value="1"/>
</dbReference>
<evidence type="ECO:0000256" key="15">
    <source>
        <dbReference type="ARBA" id="ARBA00022989"/>
    </source>
</evidence>
<evidence type="ECO:0000256" key="7">
    <source>
        <dbReference type="ARBA" id="ARBA00022614"/>
    </source>
</evidence>